<evidence type="ECO:0000313" key="2">
    <source>
        <dbReference type="EMBL" id="RMI38997.1"/>
    </source>
</evidence>
<feature type="domain" description="Glycosyl transferase family 51" evidence="1">
    <location>
        <begin position="1"/>
        <end position="29"/>
    </location>
</feature>
<dbReference type="AlphaFoldDB" id="A0A3M2LNH5"/>
<accession>A0A3M2LNH5</accession>
<dbReference type="Proteomes" id="UP000282674">
    <property type="component" value="Unassembled WGS sequence"/>
</dbReference>
<protein>
    <recommendedName>
        <fullName evidence="1">Glycosyl transferase family 51 domain-containing protein</fullName>
    </recommendedName>
</protein>
<proteinExistence type="predicted"/>
<comment type="caution">
    <text evidence="2">The sequence shown here is derived from an EMBL/GenBank/DDBJ whole genome shotgun (WGS) entry which is preliminary data.</text>
</comment>
<dbReference type="Gene3D" id="1.10.3810.10">
    <property type="entry name" value="Biosynthetic peptidoglycan transglycosylase-like"/>
    <property type="match status" value="1"/>
</dbReference>
<gene>
    <name evidence="2" type="ORF">EBO15_31025</name>
</gene>
<dbReference type="InterPro" id="IPR023346">
    <property type="entry name" value="Lysozyme-like_dom_sf"/>
</dbReference>
<dbReference type="RefSeq" id="WP_122198024.1">
    <property type="nucleotide sequence ID" value="NZ_JBHSKC010000012.1"/>
</dbReference>
<dbReference type="InterPro" id="IPR001264">
    <property type="entry name" value="Glyco_trans_51"/>
</dbReference>
<keyword evidence="3" id="KW-1185">Reference proteome</keyword>
<name>A0A3M2LNH5_9ACTN</name>
<dbReference type="OrthoDB" id="9766909at2"/>
<reference evidence="2 3" key="1">
    <citation type="submission" date="2018-10" db="EMBL/GenBank/DDBJ databases">
        <title>Isolation from soil.</title>
        <authorList>
            <person name="Hu J."/>
        </authorList>
    </citation>
    <scope>NUCLEOTIDE SEQUENCE [LARGE SCALE GENOMIC DNA]</scope>
    <source>
        <strain evidence="2 3">NEAU-Ht49</strain>
    </source>
</reference>
<dbReference type="Pfam" id="PF00912">
    <property type="entry name" value="Transgly"/>
    <property type="match status" value="1"/>
</dbReference>
<dbReference type="InterPro" id="IPR036950">
    <property type="entry name" value="PBP_transglycosylase"/>
</dbReference>
<organism evidence="2 3">
    <name type="scientific">Actinomadura harenae</name>
    <dbReference type="NCBI Taxonomy" id="2483351"/>
    <lineage>
        <taxon>Bacteria</taxon>
        <taxon>Bacillati</taxon>
        <taxon>Actinomycetota</taxon>
        <taxon>Actinomycetes</taxon>
        <taxon>Streptosporangiales</taxon>
        <taxon>Thermomonosporaceae</taxon>
        <taxon>Actinomadura</taxon>
    </lineage>
</organism>
<sequence>MYLNTVPFGCNAYGIQAASQTYFREDVRKADEGRSR</sequence>
<evidence type="ECO:0000313" key="3">
    <source>
        <dbReference type="Proteomes" id="UP000282674"/>
    </source>
</evidence>
<evidence type="ECO:0000259" key="1">
    <source>
        <dbReference type="Pfam" id="PF00912"/>
    </source>
</evidence>
<dbReference type="SUPFAM" id="SSF53955">
    <property type="entry name" value="Lysozyme-like"/>
    <property type="match status" value="1"/>
</dbReference>
<dbReference type="EMBL" id="RFFG01000075">
    <property type="protein sequence ID" value="RMI38997.1"/>
    <property type="molecule type" value="Genomic_DNA"/>
</dbReference>